<sequence length="192" mass="21308">MKVLGVILAGGKSSRMGQDKGLLELGGKSFVELISEKLDEIGADEIVISTSHLAYTKFSFSLVPDLISDIGPIGGLYAVMKSKQADYYFFISCDSPMISVSILEKLLEQTKENGSATVCKIGDQLYPLVGCYHRSVFELIEKQIENKRYSLMKMLDVIRAKTLDLDANTSSTLLNCNTPEDYKRLKDEPINH</sequence>
<dbReference type="AlphaFoldDB" id="A0A315ZG81"/>
<dbReference type="PANTHER" id="PTHR19136">
    <property type="entry name" value="MOLYBDENUM COFACTOR GUANYLYLTRANSFERASE"/>
    <property type="match status" value="1"/>
</dbReference>
<protein>
    <recommendedName>
        <fullName evidence="8">Probable molybdenum cofactor guanylyltransferase</fullName>
        <shortName evidence="8">MoCo guanylyltransferase</shortName>
        <ecNumber evidence="8">2.7.7.77</ecNumber>
    </recommendedName>
    <alternativeName>
        <fullName evidence="8">GTP:molybdopterin guanylyltransferase</fullName>
    </alternativeName>
    <alternativeName>
        <fullName evidence="8">Mo-MPT guanylyltransferase</fullName>
    </alternativeName>
    <alternativeName>
        <fullName evidence="8">Molybdopterin guanylyltransferase</fullName>
    </alternativeName>
    <alternativeName>
        <fullName evidence="8">Molybdopterin-guanine dinucleotide synthase</fullName>
        <shortName evidence="8">MGD synthase</shortName>
    </alternativeName>
</protein>
<feature type="binding site" evidence="8">
    <location>
        <position position="65"/>
    </location>
    <ligand>
        <name>GTP</name>
        <dbReference type="ChEBI" id="CHEBI:37565"/>
    </ligand>
</feature>
<dbReference type="InterPro" id="IPR029044">
    <property type="entry name" value="Nucleotide-diphossugar_trans"/>
</dbReference>
<feature type="domain" description="MobA-like NTP transferase" evidence="9">
    <location>
        <begin position="5"/>
        <end position="150"/>
    </location>
</feature>
<comment type="subcellular location">
    <subcellularLocation>
        <location evidence="8">Cytoplasm</location>
    </subcellularLocation>
</comment>
<dbReference type="Proteomes" id="UP000245535">
    <property type="component" value="Unassembled WGS sequence"/>
</dbReference>
<dbReference type="RefSeq" id="WP_109615832.1">
    <property type="nucleotide sequence ID" value="NZ_QGDO01000001.1"/>
</dbReference>
<dbReference type="GO" id="GO:0061603">
    <property type="term" value="F:molybdenum cofactor guanylyltransferase activity"/>
    <property type="evidence" value="ECO:0007669"/>
    <property type="project" value="UniProtKB-EC"/>
</dbReference>
<evidence type="ECO:0000256" key="7">
    <source>
        <dbReference type="ARBA" id="ARBA00023150"/>
    </source>
</evidence>
<dbReference type="HAMAP" id="MF_00316">
    <property type="entry name" value="MobA"/>
    <property type="match status" value="1"/>
</dbReference>
<evidence type="ECO:0000256" key="3">
    <source>
        <dbReference type="ARBA" id="ARBA00022723"/>
    </source>
</evidence>
<dbReference type="CDD" id="cd02503">
    <property type="entry name" value="MobA"/>
    <property type="match status" value="1"/>
</dbReference>
<evidence type="ECO:0000313" key="11">
    <source>
        <dbReference type="Proteomes" id="UP000245535"/>
    </source>
</evidence>
<organism evidence="10 11">
    <name type="scientific">Sediminitomix flava</name>
    <dbReference type="NCBI Taxonomy" id="379075"/>
    <lineage>
        <taxon>Bacteria</taxon>
        <taxon>Pseudomonadati</taxon>
        <taxon>Bacteroidota</taxon>
        <taxon>Cytophagia</taxon>
        <taxon>Cytophagales</taxon>
        <taxon>Flammeovirgaceae</taxon>
        <taxon>Sediminitomix</taxon>
    </lineage>
</organism>
<feature type="binding site" evidence="8">
    <location>
        <position position="94"/>
    </location>
    <ligand>
        <name>GTP</name>
        <dbReference type="ChEBI" id="CHEBI:37565"/>
    </ligand>
</feature>
<keyword evidence="2 8" id="KW-0808">Transferase</keyword>
<comment type="function">
    <text evidence="8">Transfers a GMP moiety from GTP to Mo-molybdopterin (Mo-MPT) cofactor (Moco or molybdenum cofactor) to form Mo-molybdopterin guanine dinucleotide (Mo-MGD) cofactor.</text>
</comment>
<dbReference type="EC" id="2.7.7.77" evidence="8"/>
<proteinExistence type="inferred from homology"/>
<dbReference type="InterPro" id="IPR013482">
    <property type="entry name" value="Molybde_CF_guanTrfase"/>
</dbReference>
<dbReference type="GO" id="GO:0005525">
    <property type="term" value="F:GTP binding"/>
    <property type="evidence" value="ECO:0007669"/>
    <property type="project" value="UniProtKB-UniRule"/>
</dbReference>
<keyword evidence="10" id="KW-0548">Nucleotidyltransferase</keyword>
<evidence type="ECO:0000313" key="10">
    <source>
        <dbReference type="EMBL" id="PWJ44332.1"/>
    </source>
</evidence>
<evidence type="ECO:0000256" key="5">
    <source>
        <dbReference type="ARBA" id="ARBA00022842"/>
    </source>
</evidence>
<keyword evidence="4 8" id="KW-0547">Nucleotide-binding</keyword>
<feature type="binding site" evidence="8">
    <location>
        <begin position="8"/>
        <end position="10"/>
    </location>
    <ligand>
        <name>GTP</name>
        <dbReference type="ChEBI" id="CHEBI:37565"/>
    </ligand>
</feature>
<evidence type="ECO:0000259" key="9">
    <source>
        <dbReference type="Pfam" id="PF12804"/>
    </source>
</evidence>
<dbReference type="GO" id="GO:0006777">
    <property type="term" value="P:Mo-molybdopterin cofactor biosynthetic process"/>
    <property type="evidence" value="ECO:0007669"/>
    <property type="project" value="UniProtKB-KW"/>
</dbReference>
<evidence type="ECO:0000256" key="4">
    <source>
        <dbReference type="ARBA" id="ARBA00022741"/>
    </source>
</evidence>
<keyword evidence="6 8" id="KW-0342">GTP-binding</keyword>
<reference evidence="10 11" key="1">
    <citation type="submission" date="2018-03" db="EMBL/GenBank/DDBJ databases">
        <title>Genomic Encyclopedia of Archaeal and Bacterial Type Strains, Phase II (KMG-II): from individual species to whole genera.</title>
        <authorList>
            <person name="Goeker M."/>
        </authorList>
    </citation>
    <scope>NUCLEOTIDE SEQUENCE [LARGE SCALE GENOMIC DNA]</scope>
    <source>
        <strain evidence="10 11">DSM 28229</strain>
    </source>
</reference>
<evidence type="ECO:0000256" key="8">
    <source>
        <dbReference type="HAMAP-Rule" id="MF_00316"/>
    </source>
</evidence>
<feature type="binding site" evidence="8">
    <location>
        <position position="20"/>
    </location>
    <ligand>
        <name>GTP</name>
        <dbReference type="ChEBI" id="CHEBI:37565"/>
    </ligand>
</feature>
<comment type="caution">
    <text evidence="8">Lacks conserved residue(s) required for the propagation of feature annotation.</text>
</comment>
<keyword evidence="3 8" id="KW-0479">Metal-binding</keyword>
<keyword evidence="7 8" id="KW-0501">Molybdenum cofactor biosynthesis</keyword>
<comment type="similarity">
    <text evidence="8">Belongs to the MobA family.</text>
</comment>
<dbReference type="InterPro" id="IPR025877">
    <property type="entry name" value="MobA-like_NTP_Trfase"/>
</dbReference>
<evidence type="ECO:0000256" key="2">
    <source>
        <dbReference type="ARBA" id="ARBA00022679"/>
    </source>
</evidence>
<evidence type="ECO:0000256" key="1">
    <source>
        <dbReference type="ARBA" id="ARBA00022490"/>
    </source>
</evidence>
<keyword evidence="11" id="KW-1185">Reference proteome</keyword>
<dbReference type="SUPFAM" id="SSF53448">
    <property type="entry name" value="Nucleotide-diphospho-sugar transferases"/>
    <property type="match status" value="1"/>
</dbReference>
<dbReference type="EMBL" id="QGDO01000001">
    <property type="protein sequence ID" value="PWJ44332.1"/>
    <property type="molecule type" value="Genomic_DNA"/>
</dbReference>
<dbReference type="Gene3D" id="3.90.550.10">
    <property type="entry name" value="Spore Coat Polysaccharide Biosynthesis Protein SpsA, Chain A"/>
    <property type="match status" value="1"/>
</dbReference>
<gene>
    <name evidence="8" type="primary">mobA</name>
    <name evidence="10" type="ORF">BC781_101682</name>
</gene>
<name>A0A315ZG81_SEDFL</name>
<comment type="cofactor">
    <cofactor evidence="8">
        <name>Mg(2+)</name>
        <dbReference type="ChEBI" id="CHEBI:18420"/>
    </cofactor>
</comment>
<evidence type="ECO:0000256" key="6">
    <source>
        <dbReference type="ARBA" id="ARBA00023134"/>
    </source>
</evidence>
<comment type="caution">
    <text evidence="10">The sequence shown here is derived from an EMBL/GenBank/DDBJ whole genome shotgun (WGS) entry which is preliminary data.</text>
</comment>
<comment type="domain">
    <text evidence="8">The N-terminal domain determines nucleotide recognition and specific binding, while the C-terminal domain determines the specific binding to the target protein.</text>
</comment>
<keyword evidence="5 8" id="KW-0460">Magnesium</keyword>
<dbReference type="GO" id="GO:0046872">
    <property type="term" value="F:metal ion binding"/>
    <property type="evidence" value="ECO:0007669"/>
    <property type="project" value="UniProtKB-KW"/>
</dbReference>
<dbReference type="GO" id="GO:0005737">
    <property type="term" value="C:cytoplasm"/>
    <property type="evidence" value="ECO:0007669"/>
    <property type="project" value="UniProtKB-SubCell"/>
</dbReference>
<dbReference type="PANTHER" id="PTHR19136:SF81">
    <property type="entry name" value="MOLYBDENUM COFACTOR GUANYLYLTRANSFERASE"/>
    <property type="match status" value="1"/>
</dbReference>
<dbReference type="OrthoDB" id="9788394at2"/>
<keyword evidence="1 8" id="KW-0963">Cytoplasm</keyword>
<comment type="catalytic activity">
    <reaction evidence="8">
        <text>Mo-molybdopterin + GTP + H(+) = Mo-molybdopterin guanine dinucleotide + diphosphate</text>
        <dbReference type="Rhea" id="RHEA:34243"/>
        <dbReference type="ChEBI" id="CHEBI:15378"/>
        <dbReference type="ChEBI" id="CHEBI:33019"/>
        <dbReference type="ChEBI" id="CHEBI:37565"/>
        <dbReference type="ChEBI" id="CHEBI:71302"/>
        <dbReference type="ChEBI" id="CHEBI:71310"/>
        <dbReference type="EC" id="2.7.7.77"/>
    </reaction>
</comment>
<feature type="binding site" evidence="8">
    <location>
        <position position="94"/>
    </location>
    <ligand>
        <name>Mg(2+)</name>
        <dbReference type="ChEBI" id="CHEBI:18420"/>
    </ligand>
</feature>
<dbReference type="Pfam" id="PF12804">
    <property type="entry name" value="NTP_transf_3"/>
    <property type="match status" value="1"/>
</dbReference>
<accession>A0A315ZG81</accession>